<dbReference type="SMART" id="SM00650">
    <property type="entry name" value="rADc"/>
    <property type="match status" value="1"/>
</dbReference>
<evidence type="ECO:0000313" key="11">
    <source>
        <dbReference type="Proteomes" id="UP000177061"/>
    </source>
</evidence>
<evidence type="ECO:0000256" key="1">
    <source>
        <dbReference type="ARBA" id="ARBA00022490"/>
    </source>
</evidence>
<comment type="similarity">
    <text evidence="7">Belongs to the class I-like SAM-binding methyltransferase superfamily. rRNA adenine N(6)-methyltransferase family. RsmA subfamily.</text>
</comment>
<dbReference type="SUPFAM" id="SSF53335">
    <property type="entry name" value="S-adenosyl-L-methionine-dependent methyltransferases"/>
    <property type="match status" value="1"/>
</dbReference>
<dbReference type="EMBL" id="MHNB01000007">
    <property type="protein sequence ID" value="OGZ37448.1"/>
    <property type="molecule type" value="Genomic_DNA"/>
</dbReference>
<dbReference type="InterPro" id="IPR011530">
    <property type="entry name" value="rRNA_adenine_dimethylase"/>
</dbReference>
<protein>
    <recommendedName>
        <fullName evidence="7">Ribosomal RNA small subunit methyltransferase A</fullName>
        <ecNumber evidence="7">2.1.1.182</ecNumber>
    </recommendedName>
    <alternativeName>
        <fullName evidence="7">16S rRNA (adenine(1518)-N(6)/adenine(1519)-N(6))-dimethyltransferase</fullName>
    </alternativeName>
    <alternativeName>
        <fullName evidence="7">16S rRNA dimethyladenosine transferase</fullName>
    </alternativeName>
    <alternativeName>
        <fullName evidence="7">16S rRNA dimethylase</fullName>
    </alternativeName>
    <alternativeName>
        <fullName evidence="7">S-adenosylmethionine-6-N', N'-adenosyl(rRNA) dimethyltransferase</fullName>
    </alternativeName>
</protein>
<evidence type="ECO:0000256" key="7">
    <source>
        <dbReference type="HAMAP-Rule" id="MF_00607"/>
    </source>
</evidence>
<keyword evidence="4 7" id="KW-0808">Transferase</keyword>
<dbReference type="GO" id="GO:0003723">
    <property type="term" value="F:RNA binding"/>
    <property type="evidence" value="ECO:0007669"/>
    <property type="project" value="UniProtKB-UniRule"/>
</dbReference>
<organism evidence="10 11">
    <name type="scientific">Candidatus Portnoybacteria bacterium RIFCSPHIGHO2_12_FULL_38_9</name>
    <dbReference type="NCBI Taxonomy" id="1801997"/>
    <lineage>
        <taxon>Bacteria</taxon>
        <taxon>Candidatus Portnoyibacteriota</taxon>
    </lineage>
</organism>
<evidence type="ECO:0000313" key="10">
    <source>
        <dbReference type="EMBL" id="OGZ37448.1"/>
    </source>
</evidence>
<dbReference type="PANTHER" id="PTHR11727">
    <property type="entry name" value="DIMETHYLADENOSINE TRANSFERASE"/>
    <property type="match status" value="1"/>
</dbReference>
<evidence type="ECO:0000256" key="3">
    <source>
        <dbReference type="ARBA" id="ARBA00022603"/>
    </source>
</evidence>
<dbReference type="PANTHER" id="PTHR11727:SF7">
    <property type="entry name" value="DIMETHYLADENOSINE TRANSFERASE-RELATED"/>
    <property type="match status" value="1"/>
</dbReference>
<dbReference type="CDD" id="cd02440">
    <property type="entry name" value="AdoMet_MTases"/>
    <property type="match status" value="1"/>
</dbReference>
<keyword evidence="5 7" id="KW-0949">S-adenosyl-L-methionine</keyword>
<dbReference type="Gene3D" id="1.10.8.100">
    <property type="entry name" value="Ribosomal RNA adenine dimethylase-like, domain 2"/>
    <property type="match status" value="1"/>
</dbReference>
<dbReference type="Gene3D" id="3.40.50.150">
    <property type="entry name" value="Vaccinia Virus protein VP39"/>
    <property type="match status" value="1"/>
</dbReference>
<dbReference type="HAMAP" id="MF_00607">
    <property type="entry name" value="16SrRNA_methyltr_A"/>
    <property type="match status" value="1"/>
</dbReference>
<keyword evidence="2 7" id="KW-0698">rRNA processing</keyword>
<feature type="binding site" evidence="7 8">
    <location>
        <position position="52"/>
    </location>
    <ligand>
        <name>S-adenosyl-L-methionine</name>
        <dbReference type="ChEBI" id="CHEBI:59789"/>
    </ligand>
</feature>
<evidence type="ECO:0000256" key="2">
    <source>
        <dbReference type="ARBA" id="ARBA00022552"/>
    </source>
</evidence>
<feature type="binding site" evidence="7 8">
    <location>
        <position position="131"/>
    </location>
    <ligand>
        <name>S-adenosyl-L-methionine</name>
        <dbReference type="ChEBI" id="CHEBI:59789"/>
    </ligand>
</feature>
<dbReference type="InterPro" id="IPR029063">
    <property type="entry name" value="SAM-dependent_MTases_sf"/>
</dbReference>
<evidence type="ECO:0000256" key="4">
    <source>
        <dbReference type="ARBA" id="ARBA00022679"/>
    </source>
</evidence>
<comment type="function">
    <text evidence="7">Specifically dimethylates two adjacent adenosines (A1518 and A1519) in the loop of a conserved hairpin near the 3'-end of 16S rRNA in the 30S particle. May play a critical role in biogenesis of 30S subunits.</text>
</comment>
<name>A0A1G2FIP1_9BACT</name>
<reference evidence="10 11" key="1">
    <citation type="journal article" date="2016" name="Nat. Commun.">
        <title>Thousands of microbial genomes shed light on interconnected biogeochemical processes in an aquifer system.</title>
        <authorList>
            <person name="Anantharaman K."/>
            <person name="Brown C.T."/>
            <person name="Hug L.A."/>
            <person name="Sharon I."/>
            <person name="Castelle C.J."/>
            <person name="Probst A.J."/>
            <person name="Thomas B.C."/>
            <person name="Singh A."/>
            <person name="Wilkins M.J."/>
            <person name="Karaoz U."/>
            <person name="Brodie E.L."/>
            <person name="Williams K.H."/>
            <person name="Hubbard S.S."/>
            <person name="Banfield J.F."/>
        </authorList>
    </citation>
    <scope>NUCLEOTIDE SEQUENCE [LARGE SCALE GENOMIC DNA]</scope>
</reference>
<feature type="domain" description="Ribosomal RNA adenine methylase transferase N-terminal" evidence="9">
    <location>
        <begin position="32"/>
        <end position="214"/>
    </location>
</feature>
<accession>A0A1G2FIP1</accession>
<dbReference type="InterPro" id="IPR020598">
    <property type="entry name" value="rRNA_Ade_methylase_Trfase_N"/>
</dbReference>
<dbReference type="EC" id="2.1.1.182" evidence="7"/>
<feature type="binding site" evidence="7 8">
    <location>
        <position position="73"/>
    </location>
    <ligand>
        <name>S-adenosyl-L-methionine</name>
        <dbReference type="ChEBI" id="CHEBI:59789"/>
    </ligand>
</feature>
<dbReference type="AlphaFoldDB" id="A0A1G2FIP1"/>
<proteinExistence type="inferred from homology"/>
<keyword evidence="3 7" id="KW-0489">Methyltransferase</keyword>
<keyword evidence="6 7" id="KW-0694">RNA-binding</keyword>
<dbReference type="InterPro" id="IPR023165">
    <property type="entry name" value="rRNA_Ade_diMease-like_C"/>
</dbReference>
<dbReference type="InterPro" id="IPR020596">
    <property type="entry name" value="rRNA_Ade_Mease_Trfase_CS"/>
</dbReference>
<gene>
    <name evidence="7" type="primary">rsmA</name>
    <name evidence="7" type="synonym">ksgA</name>
    <name evidence="10" type="ORF">A3J64_00435</name>
</gene>
<dbReference type="STRING" id="1801997.A3J64_00435"/>
<dbReference type="Pfam" id="PF00398">
    <property type="entry name" value="RrnaAD"/>
    <property type="match status" value="1"/>
</dbReference>
<feature type="binding site" evidence="7 8">
    <location>
        <position position="98"/>
    </location>
    <ligand>
        <name>S-adenosyl-L-methionine</name>
        <dbReference type="ChEBI" id="CHEBI:59789"/>
    </ligand>
</feature>
<evidence type="ECO:0000256" key="8">
    <source>
        <dbReference type="PROSITE-ProRule" id="PRU01026"/>
    </source>
</evidence>
<dbReference type="FunFam" id="3.40.50.150:FF:000023">
    <property type="entry name" value="Ribosomal RNA small subunit methyltransferase A"/>
    <property type="match status" value="1"/>
</dbReference>
<keyword evidence="1 7" id="KW-0963">Cytoplasm</keyword>
<dbReference type="PROSITE" id="PS51689">
    <property type="entry name" value="SAM_RNA_A_N6_MT"/>
    <property type="match status" value="1"/>
</dbReference>
<dbReference type="InterPro" id="IPR001737">
    <property type="entry name" value="KsgA/Erm"/>
</dbReference>
<comment type="catalytic activity">
    <reaction evidence="7">
        <text>adenosine(1518)/adenosine(1519) in 16S rRNA + 4 S-adenosyl-L-methionine = N(6)-dimethyladenosine(1518)/N(6)-dimethyladenosine(1519) in 16S rRNA + 4 S-adenosyl-L-homocysteine + 4 H(+)</text>
        <dbReference type="Rhea" id="RHEA:19609"/>
        <dbReference type="Rhea" id="RHEA-COMP:10232"/>
        <dbReference type="Rhea" id="RHEA-COMP:10233"/>
        <dbReference type="ChEBI" id="CHEBI:15378"/>
        <dbReference type="ChEBI" id="CHEBI:57856"/>
        <dbReference type="ChEBI" id="CHEBI:59789"/>
        <dbReference type="ChEBI" id="CHEBI:74411"/>
        <dbReference type="ChEBI" id="CHEBI:74493"/>
        <dbReference type="EC" id="2.1.1.182"/>
    </reaction>
</comment>
<sequence>MNNKNFYKTLLKKYHFRPSKRLGQNFLIDKKVLKKIIETADLSPEDTVLEIGPGLGVLTKELAKRAKKVIAVEKDKRMAEALKEVLKDYKNVEIIESDILKLAWSSSIGAVLKFRTAPMELLQAQFKLIANLPYYIASPVIRLFLETENPPKQMVLMIQKEVAQRICAKPPKMSLLSVSVQFYAEPKIISYVSRKSFWPQPKVDSAIIKIAPIRFLEQKFLETAPIKLKTAPKISAPKSAILREKFFKIAKAGFSSPRKQLANNLSKKLKIDKDKIKKALLDCGLEPEIRAESLSVKDWMKLNEKLSSL</sequence>
<comment type="caution">
    <text evidence="10">The sequence shown here is derived from an EMBL/GenBank/DDBJ whole genome shotgun (WGS) entry which is preliminary data.</text>
</comment>
<dbReference type="GO" id="GO:0005829">
    <property type="term" value="C:cytosol"/>
    <property type="evidence" value="ECO:0007669"/>
    <property type="project" value="TreeGrafter"/>
</dbReference>
<dbReference type="PROSITE" id="PS01131">
    <property type="entry name" value="RRNA_A_DIMETH"/>
    <property type="match status" value="1"/>
</dbReference>
<feature type="binding site" evidence="7 8">
    <location>
        <position position="25"/>
    </location>
    <ligand>
        <name>S-adenosyl-L-methionine</name>
        <dbReference type="ChEBI" id="CHEBI:59789"/>
    </ligand>
</feature>
<dbReference type="Proteomes" id="UP000177061">
    <property type="component" value="Unassembled WGS sequence"/>
</dbReference>
<evidence type="ECO:0000256" key="5">
    <source>
        <dbReference type="ARBA" id="ARBA00022691"/>
    </source>
</evidence>
<evidence type="ECO:0000259" key="9">
    <source>
        <dbReference type="SMART" id="SM00650"/>
    </source>
</evidence>
<comment type="subcellular location">
    <subcellularLocation>
        <location evidence="7">Cytoplasm</location>
    </subcellularLocation>
</comment>
<feature type="binding site" evidence="7 8">
    <location>
        <position position="27"/>
    </location>
    <ligand>
        <name>S-adenosyl-L-methionine</name>
        <dbReference type="ChEBI" id="CHEBI:59789"/>
    </ligand>
</feature>
<dbReference type="NCBIfam" id="TIGR00755">
    <property type="entry name" value="ksgA"/>
    <property type="match status" value="1"/>
</dbReference>
<dbReference type="GO" id="GO:0052908">
    <property type="term" value="F:16S rRNA (adenine(1518)-N(6)/adenine(1519)-N(6))-dimethyltransferase activity"/>
    <property type="evidence" value="ECO:0007669"/>
    <property type="project" value="UniProtKB-EC"/>
</dbReference>
<evidence type="ECO:0000256" key="6">
    <source>
        <dbReference type="ARBA" id="ARBA00022884"/>
    </source>
</evidence>